<dbReference type="InterPro" id="IPR011990">
    <property type="entry name" value="TPR-like_helical_dom_sf"/>
</dbReference>
<evidence type="ECO:0000256" key="1">
    <source>
        <dbReference type="SAM" id="MobiDB-lite"/>
    </source>
</evidence>
<dbReference type="Proteomes" id="UP000502699">
    <property type="component" value="Chromosome"/>
</dbReference>
<dbReference type="KEGG" id="cjap:GWK36_01575"/>
<feature type="compositionally biased region" description="Pro residues" evidence="1">
    <location>
        <begin position="33"/>
        <end position="43"/>
    </location>
</feature>
<gene>
    <name evidence="2" type="ORF">GWK36_01575</name>
</gene>
<feature type="compositionally biased region" description="Basic and acidic residues" evidence="1">
    <location>
        <begin position="15"/>
        <end position="29"/>
    </location>
</feature>
<reference evidence="3" key="1">
    <citation type="submission" date="2020-01" db="EMBL/GenBank/DDBJ databases">
        <title>Caldichromatium gen. nov., sp. nov., a thermophilic purple sulfur bacterium member of the family Chromatiaceae isolated from Nakabusa hot spring, Japan.</title>
        <authorList>
            <person name="Saini M.K."/>
            <person name="Hanada S."/>
            <person name="Tank M."/>
        </authorList>
    </citation>
    <scope>NUCLEOTIDE SEQUENCE [LARGE SCALE GENOMIC DNA]</scope>
    <source>
        <strain evidence="3">No.7</strain>
    </source>
</reference>
<dbReference type="Gene3D" id="1.25.40.10">
    <property type="entry name" value="Tetratricopeptide repeat domain"/>
    <property type="match status" value="1"/>
</dbReference>
<accession>A0A6G7VAA0</accession>
<keyword evidence="3" id="KW-1185">Reference proteome</keyword>
<dbReference type="EMBL" id="CP048029">
    <property type="protein sequence ID" value="QIK36904.1"/>
    <property type="molecule type" value="Genomic_DNA"/>
</dbReference>
<dbReference type="AlphaFoldDB" id="A0A6G7VAA0"/>
<name>A0A6G7VAA0_9GAMM</name>
<evidence type="ECO:0008006" key="4">
    <source>
        <dbReference type="Google" id="ProtNLM"/>
    </source>
</evidence>
<feature type="region of interest" description="Disordered" evidence="1">
    <location>
        <begin position="1"/>
        <end position="67"/>
    </location>
</feature>
<sequence>MGPVWAQAEQGTLVEEQRQSHPGLIEHEQLPSPVLPEPSPPQTETPGELLTAPPATPETIPPERIYSPGRRAEPRLWEMLNQGQYQALDAEIKRLRVEDPNWTPPDELIHWLNHHLGLFAQPQQTPQAASPPVKRAPSPAERQRLAYEQAATDADRLHRRGQSEAALRRLAPWVERIYQTRDAERLELLAWIRLALGQSEQALADFRQALAWRPGIEAVRGELLALQSLGRDAELLVLAPERIKRWPNLKQTALDALRGLAAKRHESGDYETAQRLLATAVQLGADDLDTHRLAAWNLYNLGQFRLAADRFQTLYRATKDEDSAQGLILSLRALNAAPEIAAQAQTVRDL</sequence>
<organism evidence="2 3">
    <name type="scientific">Caldichromatium japonicum</name>
    <dbReference type="NCBI Taxonomy" id="2699430"/>
    <lineage>
        <taxon>Bacteria</taxon>
        <taxon>Pseudomonadati</taxon>
        <taxon>Pseudomonadota</taxon>
        <taxon>Gammaproteobacteria</taxon>
        <taxon>Chromatiales</taxon>
        <taxon>Chromatiaceae</taxon>
        <taxon>Caldichromatium</taxon>
    </lineage>
</organism>
<dbReference type="RefSeq" id="WP_166269491.1">
    <property type="nucleotide sequence ID" value="NZ_CP048029.1"/>
</dbReference>
<proteinExistence type="predicted"/>
<evidence type="ECO:0000313" key="2">
    <source>
        <dbReference type="EMBL" id="QIK36904.1"/>
    </source>
</evidence>
<protein>
    <recommendedName>
        <fullName evidence="4">Tetratricopeptide repeat protein</fullName>
    </recommendedName>
</protein>
<dbReference type="SUPFAM" id="SSF48452">
    <property type="entry name" value="TPR-like"/>
    <property type="match status" value="1"/>
</dbReference>
<evidence type="ECO:0000313" key="3">
    <source>
        <dbReference type="Proteomes" id="UP000502699"/>
    </source>
</evidence>